<accession>A0A3M9XPT5</accession>
<keyword evidence="4" id="KW-1185">Reference proteome</keyword>
<proteinExistence type="predicted"/>
<keyword evidence="2" id="KW-0812">Transmembrane</keyword>
<evidence type="ECO:0000313" key="4">
    <source>
        <dbReference type="Proteomes" id="UP000268623"/>
    </source>
</evidence>
<feature type="region of interest" description="Disordered" evidence="1">
    <location>
        <begin position="111"/>
        <end position="132"/>
    </location>
</feature>
<feature type="transmembrane region" description="Helical" evidence="2">
    <location>
        <begin position="7"/>
        <end position="36"/>
    </location>
</feature>
<organism evidence="3 4">
    <name type="scientific">Methylocystis hirsuta</name>
    <dbReference type="NCBI Taxonomy" id="369798"/>
    <lineage>
        <taxon>Bacteria</taxon>
        <taxon>Pseudomonadati</taxon>
        <taxon>Pseudomonadota</taxon>
        <taxon>Alphaproteobacteria</taxon>
        <taxon>Hyphomicrobiales</taxon>
        <taxon>Methylocystaceae</taxon>
        <taxon>Methylocystis</taxon>
    </lineage>
</organism>
<feature type="compositionally biased region" description="Low complexity" evidence="1">
    <location>
        <begin position="111"/>
        <end position="125"/>
    </location>
</feature>
<evidence type="ECO:0000256" key="2">
    <source>
        <dbReference type="SAM" id="Phobius"/>
    </source>
</evidence>
<protein>
    <submittedName>
        <fullName evidence="3">Uncharacterized protein</fullName>
    </submittedName>
</protein>
<dbReference type="AlphaFoldDB" id="A0A3M9XPT5"/>
<dbReference type="EMBL" id="QWDD01000001">
    <property type="protein sequence ID" value="RNJ50253.1"/>
    <property type="molecule type" value="Genomic_DNA"/>
</dbReference>
<gene>
    <name evidence="3" type="ORF">D1O30_12255</name>
</gene>
<keyword evidence="2" id="KW-1133">Transmembrane helix</keyword>
<feature type="transmembrane region" description="Helical" evidence="2">
    <location>
        <begin position="42"/>
        <end position="59"/>
    </location>
</feature>
<evidence type="ECO:0000313" key="3">
    <source>
        <dbReference type="EMBL" id="RNJ50253.1"/>
    </source>
</evidence>
<evidence type="ECO:0000256" key="1">
    <source>
        <dbReference type="SAM" id="MobiDB-lite"/>
    </source>
</evidence>
<dbReference type="OrthoDB" id="8454677at2"/>
<dbReference type="Proteomes" id="UP000268623">
    <property type="component" value="Unassembled WGS sequence"/>
</dbReference>
<name>A0A3M9XPT5_9HYPH</name>
<feature type="transmembrane region" description="Helical" evidence="2">
    <location>
        <begin position="80"/>
        <end position="99"/>
    </location>
</feature>
<comment type="caution">
    <text evidence="3">The sequence shown here is derived from an EMBL/GenBank/DDBJ whole genome shotgun (WGS) entry which is preliminary data.</text>
</comment>
<reference evidence="3 4" key="1">
    <citation type="submission" date="2018-08" db="EMBL/GenBank/DDBJ databases">
        <title>Genome sequence of Methylocystis hirsuta CSC1, a methanotroph able to accumulate PHAs.</title>
        <authorList>
            <person name="Bordel S."/>
            <person name="Rodriguez E."/>
            <person name="Gancedo J."/>
            <person name="Munoz R."/>
        </authorList>
    </citation>
    <scope>NUCLEOTIDE SEQUENCE [LARGE SCALE GENOMIC DNA]</scope>
    <source>
        <strain evidence="3 4">CSC1</strain>
    </source>
</reference>
<keyword evidence="2" id="KW-0472">Membrane</keyword>
<sequence length="132" mass="14477">MIKLIRFVGLIMQSILIEFLHVFGLVAFLLAAALGYFRLPSWLVPIVGIICGIIADKFIDQTEVIALLERAASANQRGGFLVIVYIVIVAVGYVAGAYARAAVNRRKVAQATPRQAAQQPQAAKQQQKRKRS</sequence>
<dbReference type="RefSeq" id="WP_123176199.1">
    <property type="nucleotide sequence ID" value="NZ_QWDD01000001.1"/>
</dbReference>